<dbReference type="Proteomes" id="UP000827753">
    <property type="component" value="Segment"/>
</dbReference>
<gene>
    <name evidence="1" type="ORF">MRDARSEY_48</name>
</gene>
<evidence type="ECO:0000313" key="2">
    <source>
        <dbReference type="Proteomes" id="UP000827753"/>
    </source>
</evidence>
<evidence type="ECO:0000313" key="1">
    <source>
        <dbReference type="EMBL" id="UGO47880.1"/>
    </source>
</evidence>
<sequence>MARKRYRYITNGTVVGSDPICDFRLLGANNITKPYDGAIALRVVIPDDLVLEKWSCDPYSTTDDKRTLDELGYDVMIWSFKTSKWTIHNELKGTRPCDVPIHYRRDLNGL</sequence>
<accession>A0AAE8YT67</accession>
<reference evidence="1 2" key="1">
    <citation type="submission" date="2021-10" db="EMBL/GenBank/DDBJ databases">
        <authorList>
            <person name="Lavering E.D."/>
            <person name="James R."/>
            <person name="Fairholm J.D."/>
            <person name="Ogilvie B.H."/>
            <person name="Thurgood T.L."/>
            <person name="Robison R.A."/>
            <person name="Grose J.H."/>
        </authorList>
    </citation>
    <scope>NUCLEOTIDE SEQUENCE [LARGE SCALE GENOMIC DNA]</scope>
</reference>
<protein>
    <submittedName>
        <fullName evidence="1">Uncharacterized protein</fullName>
    </submittedName>
</protein>
<name>A0AAE8YT67_9CAUD</name>
<dbReference type="EMBL" id="OK499987">
    <property type="protein sequence ID" value="UGO47880.1"/>
    <property type="molecule type" value="Genomic_DNA"/>
</dbReference>
<proteinExistence type="predicted"/>
<keyword evidence="2" id="KW-1185">Reference proteome</keyword>
<organism evidence="1 2">
    <name type="scientific">Bacillus phage vB_BanS_MrDarsey</name>
    <dbReference type="NCBI Taxonomy" id="2894787"/>
    <lineage>
        <taxon>Viruses</taxon>
        <taxon>Duplodnaviria</taxon>
        <taxon>Heunggongvirae</taxon>
        <taxon>Uroviricota</taxon>
        <taxon>Caudoviricetes</taxon>
        <taxon>Joanripponvirinae</taxon>
        <taxon>Tsamsavirus</taxon>
        <taxon>Tsamsavirus mrdarsey</taxon>
    </lineage>
</organism>